<evidence type="ECO:0000313" key="3">
    <source>
        <dbReference type="Proteomes" id="UP000249688"/>
    </source>
</evidence>
<evidence type="ECO:0000313" key="2">
    <source>
        <dbReference type="EMBL" id="PZW41845.1"/>
    </source>
</evidence>
<sequence>MVSAQVQATRAAPFALRVVQRQQGLAAIIYRRRVNDRMEERFDRVAALSPLALTAASGLLRAALKAAGGKAKLEPGPYQPLDADWGARVAGFAIVARGLREARRLSKSAEHFRAADATEAASWFGRMQDGRALRWVRALRIITEAVK</sequence>
<dbReference type="Proteomes" id="UP000249688">
    <property type="component" value="Unassembled WGS sequence"/>
</dbReference>
<dbReference type="InterPro" id="IPR056097">
    <property type="entry name" value="DUF7680"/>
</dbReference>
<evidence type="ECO:0000259" key="1">
    <source>
        <dbReference type="Pfam" id="PF24728"/>
    </source>
</evidence>
<dbReference type="Pfam" id="PF24728">
    <property type="entry name" value="DUF7680"/>
    <property type="match status" value="1"/>
</dbReference>
<reference evidence="2 3" key="1">
    <citation type="submission" date="2018-06" db="EMBL/GenBank/DDBJ databases">
        <title>Genomic Encyclopedia of Archaeal and Bacterial Type Strains, Phase II (KMG-II): from individual species to whole genera.</title>
        <authorList>
            <person name="Goeker M."/>
        </authorList>
    </citation>
    <scope>NUCLEOTIDE SEQUENCE [LARGE SCALE GENOMIC DNA]</scope>
    <source>
        <strain evidence="2 3">DSM 24525</strain>
    </source>
</reference>
<organism evidence="2 3">
    <name type="scientific">Humitalea rosea</name>
    <dbReference type="NCBI Taxonomy" id="990373"/>
    <lineage>
        <taxon>Bacteria</taxon>
        <taxon>Pseudomonadati</taxon>
        <taxon>Pseudomonadota</taxon>
        <taxon>Alphaproteobacteria</taxon>
        <taxon>Acetobacterales</taxon>
        <taxon>Roseomonadaceae</taxon>
        <taxon>Humitalea</taxon>
    </lineage>
</organism>
<dbReference type="AlphaFoldDB" id="A0A2W7I9S9"/>
<comment type="caution">
    <text evidence="2">The sequence shown here is derived from an EMBL/GenBank/DDBJ whole genome shotgun (WGS) entry which is preliminary data.</text>
</comment>
<name>A0A2W7I9S9_9PROT</name>
<proteinExistence type="predicted"/>
<feature type="domain" description="DUF7680" evidence="1">
    <location>
        <begin position="14"/>
        <end position="142"/>
    </location>
</feature>
<gene>
    <name evidence="2" type="ORF">C8P66_12035</name>
</gene>
<keyword evidence="3" id="KW-1185">Reference proteome</keyword>
<accession>A0A2W7I9S9</accession>
<protein>
    <recommendedName>
        <fullName evidence="1">DUF7680 domain-containing protein</fullName>
    </recommendedName>
</protein>
<dbReference type="EMBL" id="QKYU01000020">
    <property type="protein sequence ID" value="PZW41845.1"/>
    <property type="molecule type" value="Genomic_DNA"/>
</dbReference>